<dbReference type="AlphaFoldDB" id="A0A9P5TGC1"/>
<keyword evidence="3" id="KW-1185">Reference proteome</keyword>
<sequence length="323" mass="36090">MHPQLFHPATPATLPHEQLQYISPSRDLTDLTDLSEDDTAVEPQYPHPSDLDPSICPPEFDSPIQHQLLSVLQDNDQNLQSDAEQHLDDGQFQARLNRVCSSGAVGEGNTVHSLPPSNESIAPRIVYQRRTATQVDNQDPSWHNSESFARFNRSSNTGYQQSSSKSNVERDQSQTQGTSRREPITIPSNYAQQNIPRAGTEVRSQERSNQNEQRLNHSEKRAFETSTSSGKRKRAEEVEDSSSDPSSSLAPPTPKRQHQHENDATPLPSASTTPNLPQMQGQSQGQANIIDLDNIVFEDPSIIKVKVKETFRCSKYQDLVGPY</sequence>
<accession>A0A9P5TGC1</accession>
<evidence type="ECO:0000256" key="1">
    <source>
        <dbReference type="SAM" id="MobiDB-lite"/>
    </source>
</evidence>
<feature type="compositionally biased region" description="Basic and acidic residues" evidence="1">
    <location>
        <begin position="214"/>
        <end position="223"/>
    </location>
</feature>
<evidence type="ECO:0000313" key="3">
    <source>
        <dbReference type="Proteomes" id="UP000724874"/>
    </source>
</evidence>
<dbReference type="EMBL" id="JADNYJ010000217">
    <property type="protein sequence ID" value="KAF8874252.1"/>
    <property type="molecule type" value="Genomic_DNA"/>
</dbReference>
<comment type="caution">
    <text evidence="2">The sequence shown here is derived from an EMBL/GenBank/DDBJ whole genome shotgun (WGS) entry which is preliminary data.</text>
</comment>
<feature type="region of interest" description="Disordered" evidence="1">
    <location>
        <begin position="29"/>
        <end position="54"/>
    </location>
</feature>
<feature type="region of interest" description="Disordered" evidence="1">
    <location>
        <begin position="152"/>
        <end position="285"/>
    </location>
</feature>
<feature type="compositionally biased region" description="Polar residues" evidence="1">
    <location>
        <begin position="268"/>
        <end position="285"/>
    </location>
</feature>
<dbReference type="Proteomes" id="UP000724874">
    <property type="component" value="Unassembled WGS sequence"/>
</dbReference>
<evidence type="ECO:0000313" key="2">
    <source>
        <dbReference type="EMBL" id="KAF8874252.1"/>
    </source>
</evidence>
<proteinExistence type="predicted"/>
<feature type="compositionally biased region" description="Polar residues" evidence="1">
    <location>
        <begin position="152"/>
        <end position="166"/>
    </location>
</feature>
<organism evidence="2 3">
    <name type="scientific">Gymnopilus junonius</name>
    <name type="common">Spectacular rustgill mushroom</name>
    <name type="synonym">Gymnopilus spectabilis subsp. junonius</name>
    <dbReference type="NCBI Taxonomy" id="109634"/>
    <lineage>
        <taxon>Eukaryota</taxon>
        <taxon>Fungi</taxon>
        <taxon>Dikarya</taxon>
        <taxon>Basidiomycota</taxon>
        <taxon>Agaricomycotina</taxon>
        <taxon>Agaricomycetes</taxon>
        <taxon>Agaricomycetidae</taxon>
        <taxon>Agaricales</taxon>
        <taxon>Agaricineae</taxon>
        <taxon>Hymenogastraceae</taxon>
        <taxon>Gymnopilus</taxon>
    </lineage>
</organism>
<gene>
    <name evidence="2" type="ORF">CPB84DRAFT_1797659</name>
</gene>
<protein>
    <submittedName>
        <fullName evidence="2">Uncharacterized protein</fullName>
    </submittedName>
</protein>
<reference evidence="2" key="1">
    <citation type="submission" date="2020-11" db="EMBL/GenBank/DDBJ databases">
        <authorList>
            <consortium name="DOE Joint Genome Institute"/>
            <person name="Ahrendt S."/>
            <person name="Riley R."/>
            <person name="Andreopoulos W."/>
            <person name="LaButti K."/>
            <person name="Pangilinan J."/>
            <person name="Ruiz-duenas F.J."/>
            <person name="Barrasa J.M."/>
            <person name="Sanchez-Garcia M."/>
            <person name="Camarero S."/>
            <person name="Miyauchi S."/>
            <person name="Serrano A."/>
            <person name="Linde D."/>
            <person name="Babiker R."/>
            <person name="Drula E."/>
            <person name="Ayuso-Fernandez I."/>
            <person name="Pacheco R."/>
            <person name="Padilla G."/>
            <person name="Ferreira P."/>
            <person name="Barriuso J."/>
            <person name="Kellner H."/>
            <person name="Castanera R."/>
            <person name="Alfaro M."/>
            <person name="Ramirez L."/>
            <person name="Pisabarro A.G."/>
            <person name="Kuo A."/>
            <person name="Tritt A."/>
            <person name="Lipzen A."/>
            <person name="He G."/>
            <person name="Yan M."/>
            <person name="Ng V."/>
            <person name="Cullen D."/>
            <person name="Martin F."/>
            <person name="Rosso M.-N."/>
            <person name="Henrissat B."/>
            <person name="Hibbett D."/>
            <person name="Martinez A.T."/>
            <person name="Grigoriev I.V."/>
        </authorList>
    </citation>
    <scope>NUCLEOTIDE SEQUENCE</scope>
    <source>
        <strain evidence="2">AH 44721</strain>
    </source>
</reference>
<feature type="compositionally biased region" description="Polar residues" evidence="1">
    <location>
        <begin position="186"/>
        <end position="195"/>
    </location>
</feature>
<name>A0A9P5TGC1_GYMJU</name>